<proteinExistence type="predicted"/>
<dbReference type="Proteomes" id="UP001140091">
    <property type="component" value="Unassembled WGS sequence"/>
</dbReference>
<feature type="non-terminal residue" evidence="2">
    <location>
        <position position="1"/>
    </location>
</feature>
<sequence length="311" mass="34925">MNTRRPDFQEYRNALRTDPRSIDIARQDFQDLVDWFKTRDCEFLTRKDDILKYEQRLLAYTQDPTKSDPPSAPLPANITAIVQFDRREFHLNPDGDWTPNSNIRFSNIRLSAIARPLAASLDLSSDFRVGYNHLADSIKGCMSDGDLDTAVQQSVGVIDSRKPEGYGFKVGHRVFVKQKREDDDDDGGIIETWPVGPQAVAELEKIKHTHIAVPIPAYNIAGQAILPAQYVAELQDATVLLTFHLKHWVIQKRHTFAADIESIRVLAPPPPPTPKRKLGNRRTNNHHTGNGGPSRTQQTAGAENAPECACM</sequence>
<feature type="region of interest" description="Disordered" evidence="1">
    <location>
        <begin position="266"/>
        <end position="311"/>
    </location>
</feature>
<gene>
    <name evidence="2" type="ORF">H1R20_g16003</name>
</gene>
<keyword evidence="3" id="KW-1185">Reference proteome</keyword>
<evidence type="ECO:0000313" key="3">
    <source>
        <dbReference type="Proteomes" id="UP001140091"/>
    </source>
</evidence>
<dbReference type="OrthoDB" id="2843772at2759"/>
<dbReference type="AlphaFoldDB" id="A0A9W8IYT0"/>
<evidence type="ECO:0000256" key="1">
    <source>
        <dbReference type="SAM" id="MobiDB-lite"/>
    </source>
</evidence>
<protein>
    <submittedName>
        <fullName evidence="2">Uncharacterized protein</fullName>
    </submittedName>
</protein>
<accession>A0A9W8IYT0</accession>
<reference evidence="2" key="1">
    <citation type="submission" date="2022-06" db="EMBL/GenBank/DDBJ databases">
        <title>Genome Sequence of Candolleomyces eurysporus.</title>
        <authorList>
            <person name="Buettner E."/>
        </authorList>
    </citation>
    <scope>NUCLEOTIDE SEQUENCE</scope>
    <source>
        <strain evidence="2">VTCC 930004</strain>
    </source>
</reference>
<dbReference type="EMBL" id="JANBPK010001676">
    <property type="protein sequence ID" value="KAJ2921093.1"/>
    <property type="molecule type" value="Genomic_DNA"/>
</dbReference>
<feature type="compositionally biased region" description="Basic residues" evidence="1">
    <location>
        <begin position="274"/>
        <end position="285"/>
    </location>
</feature>
<evidence type="ECO:0000313" key="2">
    <source>
        <dbReference type="EMBL" id="KAJ2921093.1"/>
    </source>
</evidence>
<organism evidence="2 3">
    <name type="scientific">Candolleomyces eurysporus</name>
    <dbReference type="NCBI Taxonomy" id="2828524"/>
    <lineage>
        <taxon>Eukaryota</taxon>
        <taxon>Fungi</taxon>
        <taxon>Dikarya</taxon>
        <taxon>Basidiomycota</taxon>
        <taxon>Agaricomycotina</taxon>
        <taxon>Agaricomycetes</taxon>
        <taxon>Agaricomycetidae</taxon>
        <taxon>Agaricales</taxon>
        <taxon>Agaricineae</taxon>
        <taxon>Psathyrellaceae</taxon>
        <taxon>Candolleomyces</taxon>
    </lineage>
</organism>
<name>A0A9W8IYT0_9AGAR</name>
<comment type="caution">
    <text evidence="2">The sequence shown here is derived from an EMBL/GenBank/DDBJ whole genome shotgun (WGS) entry which is preliminary data.</text>
</comment>